<dbReference type="RefSeq" id="WP_055151585.1">
    <property type="nucleotide sequence ID" value="NZ_JXSZ01000015.1"/>
</dbReference>
<feature type="chain" id="PRO_5006135850" description="BD-FAE-like domain-containing protein" evidence="2">
    <location>
        <begin position="23"/>
        <end position="316"/>
    </location>
</feature>
<accession>A0A0P7BI45</accession>
<evidence type="ECO:0000256" key="2">
    <source>
        <dbReference type="SAM" id="SignalP"/>
    </source>
</evidence>
<dbReference type="PANTHER" id="PTHR48081">
    <property type="entry name" value="AB HYDROLASE SUPERFAMILY PROTEIN C4A8.06C"/>
    <property type="match status" value="1"/>
</dbReference>
<evidence type="ECO:0000313" key="5">
    <source>
        <dbReference type="Proteomes" id="UP000050454"/>
    </source>
</evidence>
<protein>
    <recommendedName>
        <fullName evidence="3">BD-FAE-like domain-containing protein</fullName>
    </recommendedName>
</protein>
<gene>
    <name evidence="4" type="ORF">AFM12_18435</name>
</gene>
<evidence type="ECO:0000256" key="1">
    <source>
        <dbReference type="ARBA" id="ARBA00022801"/>
    </source>
</evidence>
<dbReference type="Pfam" id="PF20434">
    <property type="entry name" value="BD-FAE"/>
    <property type="match status" value="1"/>
</dbReference>
<proteinExistence type="predicted"/>
<evidence type="ECO:0000313" key="4">
    <source>
        <dbReference type="EMBL" id="KPM46743.1"/>
    </source>
</evidence>
<feature type="signal peptide" evidence="2">
    <location>
        <begin position="1"/>
        <end position="22"/>
    </location>
</feature>
<dbReference type="OrthoDB" id="9803990at2"/>
<evidence type="ECO:0000259" key="3">
    <source>
        <dbReference type="Pfam" id="PF20434"/>
    </source>
</evidence>
<organism evidence="4 5">
    <name type="scientific">Jiulongibacter sediminis</name>
    <dbReference type="NCBI Taxonomy" id="1605367"/>
    <lineage>
        <taxon>Bacteria</taxon>
        <taxon>Pseudomonadati</taxon>
        <taxon>Bacteroidota</taxon>
        <taxon>Cytophagia</taxon>
        <taxon>Cytophagales</taxon>
        <taxon>Leadbetterellaceae</taxon>
        <taxon>Jiulongibacter</taxon>
    </lineage>
</organism>
<reference evidence="4 5" key="1">
    <citation type="submission" date="2015-07" db="EMBL/GenBank/DDBJ databases">
        <title>The draft genome sequence of Leadbetterella sp. JN14-9.</title>
        <authorList>
            <person name="Liu Y."/>
            <person name="Du J."/>
            <person name="Shao Z."/>
        </authorList>
    </citation>
    <scope>NUCLEOTIDE SEQUENCE [LARGE SCALE GENOMIC DNA]</scope>
    <source>
        <strain evidence="4 5">JN14-9</strain>
    </source>
</reference>
<keyword evidence="2" id="KW-0732">Signal</keyword>
<dbReference type="ESTHER" id="9bact-a0a0p7bi45">
    <property type="family name" value="Hormone-sensitive_lipase_like"/>
</dbReference>
<comment type="caution">
    <text evidence="4">The sequence shown here is derived from an EMBL/GenBank/DDBJ whole genome shotgun (WGS) entry which is preliminary data.</text>
</comment>
<feature type="domain" description="BD-FAE-like" evidence="3">
    <location>
        <begin position="52"/>
        <end position="156"/>
    </location>
</feature>
<sequence length="316" mass="35353">MKRSIYLLFLTLQGLTLNQTFAQKTIQKETLVYKSEEGLELKLDKYVSSVPADHKRPVMIYVHGGGFAMGSSKNALQIKYNKHFAEQGFVSISINYRLGLAGNQQPDMTAINNAVSMGTEDLLDVTKFILSKAEEWNIDTQKIMISGGSAGAIACLTAEYAICSENSVASGLPADFNYAGVISHAGNVIVQEDTLNWKRKPCPMLLMHGSLDQLVSFDSKKVDNTLFAGSLYLHRQFEQAGWAHWLFEEVGADHIVALKPLQYNFPEIDSFIERFVMKSSEAIIHTQWTDKTPGSMDKMFDIVPLYMTGWDKTDEE</sequence>
<keyword evidence="1" id="KW-0378">Hydrolase</keyword>
<dbReference type="EMBL" id="LGTQ01000015">
    <property type="protein sequence ID" value="KPM46743.1"/>
    <property type="molecule type" value="Genomic_DNA"/>
</dbReference>
<name>A0A0P7BI45_9BACT</name>
<dbReference type="PANTHER" id="PTHR48081:SF8">
    <property type="entry name" value="ALPHA_BETA HYDROLASE FOLD-3 DOMAIN-CONTAINING PROTEIN-RELATED"/>
    <property type="match status" value="1"/>
</dbReference>
<keyword evidence="5" id="KW-1185">Reference proteome</keyword>
<dbReference type="Gene3D" id="3.40.50.1820">
    <property type="entry name" value="alpha/beta hydrolase"/>
    <property type="match status" value="1"/>
</dbReference>
<dbReference type="InterPro" id="IPR049492">
    <property type="entry name" value="BD-FAE-like_dom"/>
</dbReference>
<dbReference type="STRING" id="1605367.AFM12_18435"/>
<dbReference type="SUPFAM" id="SSF53474">
    <property type="entry name" value="alpha/beta-Hydrolases"/>
    <property type="match status" value="1"/>
</dbReference>
<dbReference type="InterPro" id="IPR029058">
    <property type="entry name" value="AB_hydrolase_fold"/>
</dbReference>
<dbReference type="AlphaFoldDB" id="A0A0P7BI45"/>
<dbReference type="Proteomes" id="UP000050454">
    <property type="component" value="Unassembled WGS sequence"/>
</dbReference>
<dbReference type="GO" id="GO:0016787">
    <property type="term" value="F:hydrolase activity"/>
    <property type="evidence" value="ECO:0007669"/>
    <property type="project" value="UniProtKB-KW"/>
</dbReference>
<dbReference type="InterPro" id="IPR050300">
    <property type="entry name" value="GDXG_lipolytic_enzyme"/>
</dbReference>